<dbReference type="AlphaFoldDB" id="A0A9Q0VY00"/>
<reference evidence="1" key="2">
    <citation type="journal article" date="2023" name="Int. J. Mol. Sci.">
        <title>De Novo Assembly and Annotation of 11 Diverse Shrub Willow (Salix) Genomes Reveals Novel Gene Organization in Sex-Linked Regions.</title>
        <authorList>
            <person name="Hyden B."/>
            <person name="Feng K."/>
            <person name="Yates T.B."/>
            <person name="Jawdy S."/>
            <person name="Cereghino C."/>
            <person name="Smart L.B."/>
            <person name="Muchero W."/>
        </authorList>
    </citation>
    <scope>NUCLEOTIDE SEQUENCE</scope>
    <source>
        <tissue evidence="1">Shoot tip</tissue>
    </source>
</reference>
<gene>
    <name evidence="1" type="ORF">OIU74_026202</name>
</gene>
<dbReference type="EMBL" id="JAPFFM010000007">
    <property type="protein sequence ID" value="KAJ6756902.1"/>
    <property type="molecule type" value="Genomic_DNA"/>
</dbReference>
<reference evidence="1" key="1">
    <citation type="submission" date="2022-11" db="EMBL/GenBank/DDBJ databases">
        <authorList>
            <person name="Hyden B.L."/>
            <person name="Feng K."/>
            <person name="Yates T."/>
            <person name="Jawdy S."/>
            <person name="Smart L.B."/>
            <person name="Muchero W."/>
        </authorList>
    </citation>
    <scope>NUCLEOTIDE SEQUENCE</scope>
    <source>
        <tissue evidence="1">Shoot tip</tissue>
    </source>
</reference>
<comment type="caution">
    <text evidence="1">The sequence shown here is derived from an EMBL/GenBank/DDBJ whole genome shotgun (WGS) entry which is preliminary data.</text>
</comment>
<sequence length="32" mass="3771">MKKKIQKSGSGDMDGKDQEWDIKKIMKDIEFL</sequence>
<proteinExistence type="predicted"/>
<accession>A0A9Q0VY00</accession>
<feature type="non-terminal residue" evidence="1">
    <location>
        <position position="32"/>
    </location>
</feature>
<dbReference type="Proteomes" id="UP001151752">
    <property type="component" value="Chromosome 13"/>
</dbReference>
<protein>
    <submittedName>
        <fullName evidence="1">Uncharacterized protein</fullName>
    </submittedName>
</protein>
<evidence type="ECO:0000313" key="2">
    <source>
        <dbReference type="Proteomes" id="UP001151752"/>
    </source>
</evidence>
<organism evidence="1 2">
    <name type="scientific">Salix koriyanagi</name>
    <dbReference type="NCBI Taxonomy" id="2511006"/>
    <lineage>
        <taxon>Eukaryota</taxon>
        <taxon>Viridiplantae</taxon>
        <taxon>Streptophyta</taxon>
        <taxon>Embryophyta</taxon>
        <taxon>Tracheophyta</taxon>
        <taxon>Spermatophyta</taxon>
        <taxon>Magnoliopsida</taxon>
        <taxon>eudicotyledons</taxon>
        <taxon>Gunneridae</taxon>
        <taxon>Pentapetalae</taxon>
        <taxon>rosids</taxon>
        <taxon>fabids</taxon>
        <taxon>Malpighiales</taxon>
        <taxon>Salicaceae</taxon>
        <taxon>Saliceae</taxon>
        <taxon>Salix</taxon>
    </lineage>
</organism>
<name>A0A9Q0VY00_9ROSI</name>
<keyword evidence="2" id="KW-1185">Reference proteome</keyword>
<evidence type="ECO:0000313" key="1">
    <source>
        <dbReference type="EMBL" id="KAJ6756902.1"/>
    </source>
</evidence>